<protein>
    <submittedName>
        <fullName evidence="1">Uncharacterized protein</fullName>
    </submittedName>
</protein>
<evidence type="ECO:0000313" key="1">
    <source>
        <dbReference type="EMBL" id="KAJ9661510.1"/>
    </source>
</evidence>
<sequence length="878" mass="99411">MPHATTTEGQWPGHDLYVNDGKLPLDQIGQLTPTTLDTPIEEVRRRYREDGYVFLKGLIPREDVLKAREEYFKLLAPSGVLKPGTQPVEGIFDPAQDKLDFPGIGAGGANANGRPSGVHPEIAEKFVDLALQAHTEDWYKKTFCKHPALLNFIAKMTGWGEKTLAVRRTLLRNNTPGNKAIGVHYDQIFLRYGSDDTVTAWVPMGDIKIQGGGLIYLERGHTLGTELEEDFTKKAKESGLTDEEARSGFNVNMMHGGMLCDGPLEFGMRYKRKWLLTAYEAGDVVLHDAYMIHASTMNYDEEGVIRVGTDLRFVDQSKPWDTRWGKIVNVTSDDNDPCRQCELHGTECIRELNVRFRTISKNGSDAFPRDQIWLGPPSHGLQIQYHDETLEIAGHYEQVALEATAPAGTIISYHNEVQSQGNRELSRLTHADHSPGGQNWTSPLVNNGLTPEQQPSRMSPFQPSPQQLFAERTFNSTQSPRRPITSPMTNESPVSLPSTSTTTAYHPRPNPTIIPFTEREAELLRNFSENMALWADITDIERHFEIEVPRRACFNPTLRYAIFAFSSRHMNRTGGDWAEALHYHNKCLELLIPILSEQNSELTEELLAAVAILRLDEEMEVQDNCFHLHGVTRILNQVATFCIGGGLGEAVAWLCLRQNVYVSLVHQQPLETQLANFEHSTWLKKQDDHSWANRIVLLLANVLSTAFLESSSENDMTLKLLGDRVDVWMRDKPPTFEPIKQIPRDSKSEDRRFPTIWMLNPFHAMGIQYYHIAKIVLAISACQSDTSKRYFFRWGKDVERRVRAHLLMIIGLAQSNPRAENILFTARHSLSVWGGVLTRKADQEATKAFLEDMDRRTGWSNSKLIASLSEQWNDSDDD</sequence>
<keyword evidence="2" id="KW-1185">Reference proteome</keyword>
<accession>A0ACC3AFN2</accession>
<name>A0ACC3AFN2_9EURO</name>
<evidence type="ECO:0000313" key="2">
    <source>
        <dbReference type="Proteomes" id="UP001172386"/>
    </source>
</evidence>
<comment type="caution">
    <text evidence="1">The sequence shown here is derived from an EMBL/GenBank/DDBJ whole genome shotgun (WGS) entry which is preliminary data.</text>
</comment>
<dbReference type="EMBL" id="JAPDRQ010000022">
    <property type="protein sequence ID" value="KAJ9661510.1"/>
    <property type="molecule type" value="Genomic_DNA"/>
</dbReference>
<organism evidence="1 2">
    <name type="scientific">Neophaeococcomyces mojaviensis</name>
    <dbReference type="NCBI Taxonomy" id="3383035"/>
    <lineage>
        <taxon>Eukaryota</taxon>
        <taxon>Fungi</taxon>
        <taxon>Dikarya</taxon>
        <taxon>Ascomycota</taxon>
        <taxon>Pezizomycotina</taxon>
        <taxon>Eurotiomycetes</taxon>
        <taxon>Chaetothyriomycetidae</taxon>
        <taxon>Chaetothyriales</taxon>
        <taxon>Chaetothyriales incertae sedis</taxon>
        <taxon>Neophaeococcomyces</taxon>
    </lineage>
</organism>
<reference evidence="1" key="1">
    <citation type="submission" date="2022-10" db="EMBL/GenBank/DDBJ databases">
        <title>Culturing micro-colonial fungi from biological soil crusts in the Mojave desert and describing Neophaeococcomyces mojavensis, and introducing the new genera and species Taxawa tesnikishii.</title>
        <authorList>
            <person name="Kurbessoian T."/>
            <person name="Stajich J.E."/>
        </authorList>
    </citation>
    <scope>NUCLEOTIDE SEQUENCE</scope>
    <source>
        <strain evidence="1">JES_112</strain>
    </source>
</reference>
<proteinExistence type="predicted"/>
<gene>
    <name evidence="1" type="ORF">H2198_001890</name>
</gene>
<dbReference type="Proteomes" id="UP001172386">
    <property type="component" value="Unassembled WGS sequence"/>
</dbReference>